<evidence type="ECO:0000313" key="2">
    <source>
        <dbReference type="Proteomes" id="UP000272942"/>
    </source>
</evidence>
<protein>
    <submittedName>
        <fullName evidence="3">Leucine-rich repeat and death domain-containing protein 1</fullName>
    </submittedName>
</protein>
<dbReference type="Gene3D" id="3.80.10.10">
    <property type="entry name" value="Ribonuclease Inhibitor"/>
    <property type="match status" value="1"/>
</dbReference>
<sequence>MCSPGPVQSQDALKEISRCREDSTSRLDLSKGQLHSLPTSIRDLAVHLKELYLYSNKLVSLPVSVQFVQPLTMHYRAPEKKGKSKVESKKMEKFSGLRLQIDWGDARTPLFTTPSHIAQCL</sequence>
<organism evidence="3">
    <name type="scientific">Echinostoma caproni</name>
    <dbReference type="NCBI Taxonomy" id="27848"/>
    <lineage>
        <taxon>Eukaryota</taxon>
        <taxon>Metazoa</taxon>
        <taxon>Spiralia</taxon>
        <taxon>Lophotrochozoa</taxon>
        <taxon>Platyhelminthes</taxon>
        <taxon>Trematoda</taxon>
        <taxon>Digenea</taxon>
        <taxon>Plagiorchiida</taxon>
        <taxon>Echinostomata</taxon>
        <taxon>Echinostomatoidea</taxon>
        <taxon>Echinostomatidae</taxon>
        <taxon>Echinostoma</taxon>
    </lineage>
</organism>
<reference evidence="3" key="1">
    <citation type="submission" date="2016-06" db="UniProtKB">
        <authorList>
            <consortium name="WormBaseParasite"/>
        </authorList>
    </citation>
    <scope>IDENTIFICATION</scope>
</reference>
<dbReference type="OrthoDB" id="676979at2759"/>
<proteinExistence type="predicted"/>
<accession>A0A183B3Q7</accession>
<evidence type="ECO:0000313" key="3">
    <source>
        <dbReference type="WBParaSite" id="ECPE_0001388201-mRNA-1"/>
    </source>
</evidence>
<gene>
    <name evidence="1" type="ORF">ECPE_LOCUS13842</name>
</gene>
<dbReference type="WBParaSite" id="ECPE_0001388201-mRNA-1">
    <property type="protein sequence ID" value="ECPE_0001388201-mRNA-1"/>
    <property type="gene ID" value="ECPE_0001388201"/>
</dbReference>
<dbReference type="AlphaFoldDB" id="A0A183B3Q7"/>
<evidence type="ECO:0000313" key="1">
    <source>
        <dbReference type="EMBL" id="VDP91114.1"/>
    </source>
</evidence>
<reference evidence="1 2" key="2">
    <citation type="submission" date="2018-11" db="EMBL/GenBank/DDBJ databases">
        <authorList>
            <consortium name="Pathogen Informatics"/>
        </authorList>
    </citation>
    <scope>NUCLEOTIDE SEQUENCE [LARGE SCALE GENOMIC DNA]</scope>
    <source>
        <strain evidence="1 2">Egypt</strain>
    </source>
</reference>
<keyword evidence="2" id="KW-1185">Reference proteome</keyword>
<dbReference type="InterPro" id="IPR032675">
    <property type="entry name" value="LRR_dom_sf"/>
</dbReference>
<dbReference type="Proteomes" id="UP000272942">
    <property type="component" value="Unassembled WGS sequence"/>
</dbReference>
<dbReference type="EMBL" id="UZAN01056103">
    <property type="protein sequence ID" value="VDP91114.1"/>
    <property type="molecule type" value="Genomic_DNA"/>
</dbReference>
<dbReference type="SUPFAM" id="SSF52058">
    <property type="entry name" value="L domain-like"/>
    <property type="match status" value="1"/>
</dbReference>
<name>A0A183B3Q7_9TREM</name>